<sequence>MPRTGNSLTHPMWNTVRKFIYNFPELTYDGCRVRCTVCNVALICRRRRDCELHLNTKTHRNKRDGGPEKRRFYSDLCLALISCNIPFAILDRTAFIAFWKRYAECELPSRTSLRNCLSFAREDIERRIKSELNDKKLWLCVDETIDRKRQTVVNVMVRTMEPHRPSPAILLASKRFKKCSGNQILKVVLNSMSKLEISPQQIMMFVSEGDANMLSLAKSLKESANSNLLHITCKINDLNLVTQTIRKSYPRVNDLISSTKATLIKSLKRTRFHYKLSPDIPELPEPIITPQTTWLKSAIYYHRYFDHLKSIILKSDPEEAAITEKIHKILTDPHVKEDLQTIYNNYVELAEGIEKLQNVSISFADSVRILNDIHAQLNSIQGEKNKVVVEKFENVLNKNSDFHLLKLISEGATIEPLSSWRDYFEYANVTSLDVERSFSALKHVYTARRLKLSENTAETYLMLGIFEKSYPRDNGLAGS</sequence>
<evidence type="ECO:0000313" key="2">
    <source>
        <dbReference type="Proteomes" id="UP001056778"/>
    </source>
</evidence>
<accession>A0ACB9TIG0</accession>
<gene>
    <name evidence="1" type="ORF">MML48_2g00007943</name>
</gene>
<name>A0ACB9TIG0_HOLOL</name>
<organism evidence="1 2">
    <name type="scientific">Holotrichia oblita</name>
    <name type="common">Chafer beetle</name>
    <dbReference type="NCBI Taxonomy" id="644536"/>
    <lineage>
        <taxon>Eukaryota</taxon>
        <taxon>Metazoa</taxon>
        <taxon>Ecdysozoa</taxon>
        <taxon>Arthropoda</taxon>
        <taxon>Hexapoda</taxon>
        <taxon>Insecta</taxon>
        <taxon>Pterygota</taxon>
        <taxon>Neoptera</taxon>
        <taxon>Endopterygota</taxon>
        <taxon>Coleoptera</taxon>
        <taxon>Polyphaga</taxon>
        <taxon>Scarabaeiformia</taxon>
        <taxon>Scarabaeidae</taxon>
        <taxon>Melolonthinae</taxon>
        <taxon>Holotrichia</taxon>
    </lineage>
</organism>
<proteinExistence type="predicted"/>
<comment type="caution">
    <text evidence="1">The sequence shown here is derived from an EMBL/GenBank/DDBJ whole genome shotgun (WGS) entry which is preliminary data.</text>
</comment>
<evidence type="ECO:0000313" key="1">
    <source>
        <dbReference type="EMBL" id="KAI4466612.1"/>
    </source>
</evidence>
<protein>
    <submittedName>
        <fullName evidence="1">Uncharacterized protein</fullName>
    </submittedName>
</protein>
<dbReference type="EMBL" id="CM043016">
    <property type="protein sequence ID" value="KAI4466612.1"/>
    <property type="molecule type" value="Genomic_DNA"/>
</dbReference>
<keyword evidence="2" id="KW-1185">Reference proteome</keyword>
<dbReference type="Proteomes" id="UP001056778">
    <property type="component" value="Chromosome 2"/>
</dbReference>
<reference evidence="1" key="1">
    <citation type="submission" date="2022-04" db="EMBL/GenBank/DDBJ databases">
        <title>Chromosome-scale genome assembly of Holotrichia oblita Faldermann.</title>
        <authorList>
            <person name="Rongchong L."/>
        </authorList>
    </citation>
    <scope>NUCLEOTIDE SEQUENCE</scope>
    <source>
        <strain evidence="1">81SQS9</strain>
    </source>
</reference>